<dbReference type="RefSeq" id="WP_078932555.1">
    <property type="nucleotide sequence ID" value="NZ_FUWG01000004.1"/>
</dbReference>
<accession>A0A1T4JNM7</accession>
<dbReference type="Proteomes" id="UP000190423">
    <property type="component" value="Unassembled WGS sequence"/>
</dbReference>
<dbReference type="GO" id="GO:0004222">
    <property type="term" value="F:metalloendopeptidase activity"/>
    <property type="evidence" value="ECO:0007669"/>
    <property type="project" value="TreeGrafter"/>
</dbReference>
<dbReference type="PANTHER" id="PTHR21666:SF270">
    <property type="entry name" value="MUREIN HYDROLASE ACTIVATOR ENVC"/>
    <property type="match status" value="1"/>
</dbReference>
<dbReference type="CDD" id="cd00118">
    <property type="entry name" value="LysM"/>
    <property type="match status" value="2"/>
</dbReference>
<dbReference type="EMBL" id="FUWG01000004">
    <property type="protein sequence ID" value="SJZ31758.1"/>
    <property type="molecule type" value="Genomic_DNA"/>
</dbReference>
<dbReference type="SUPFAM" id="SSF54106">
    <property type="entry name" value="LysM domain"/>
    <property type="match status" value="1"/>
</dbReference>
<proteinExistence type="predicted"/>
<dbReference type="AlphaFoldDB" id="A0A1T4JNM7"/>
<dbReference type="Gene3D" id="3.10.350.10">
    <property type="entry name" value="LysM domain"/>
    <property type="match status" value="2"/>
</dbReference>
<organism evidence="2 3">
    <name type="scientific">Treponema porcinum</name>
    <dbReference type="NCBI Taxonomy" id="261392"/>
    <lineage>
        <taxon>Bacteria</taxon>
        <taxon>Pseudomonadati</taxon>
        <taxon>Spirochaetota</taxon>
        <taxon>Spirochaetia</taxon>
        <taxon>Spirochaetales</taxon>
        <taxon>Treponemataceae</taxon>
        <taxon>Treponema</taxon>
    </lineage>
</organism>
<keyword evidence="2" id="KW-0378">Hydrolase</keyword>
<dbReference type="Pfam" id="PF01551">
    <property type="entry name" value="Peptidase_M23"/>
    <property type="match status" value="1"/>
</dbReference>
<feature type="domain" description="LysM" evidence="1">
    <location>
        <begin position="176"/>
        <end position="221"/>
    </location>
</feature>
<dbReference type="OrthoDB" id="305469at2"/>
<gene>
    <name evidence="2" type="ORF">SAMN02745149_00635</name>
</gene>
<protein>
    <submittedName>
        <fullName evidence="2">Murein DD-endopeptidase MepM and murein hydrolase activator NlpD, contain LysM domain</fullName>
    </submittedName>
</protein>
<dbReference type="PROSITE" id="PS51782">
    <property type="entry name" value="LYSM"/>
    <property type="match status" value="2"/>
</dbReference>
<evidence type="ECO:0000313" key="2">
    <source>
        <dbReference type="EMBL" id="SJZ31758.1"/>
    </source>
</evidence>
<feature type="domain" description="LysM" evidence="1">
    <location>
        <begin position="227"/>
        <end position="270"/>
    </location>
</feature>
<dbReference type="InterPro" id="IPR050570">
    <property type="entry name" value="Cell_wall_metabolism_enzyme"/>
</dbReference>
<dbReference type="STRING" id="261392.SAMN02745149_00635"/>
<dbReference type="SMART" id="SM00257">
    <property type="entry name" value="LysM"/>
    <property type="match status" value="2"/>
</dbReference>
<dbReference type="Pfam" id="PF01476">
    <property type="entry name" value="LysM"/>
    <property type="match status" value="2"/>
</dbReference>
<dbReference type="InterPro" id="IPR016047">
    <property type="entry name" value="M23ase_b-sheet_dom"/>
</dbReference>
<name>A0A1T4JNM7_TREPO</name>
<dbReference type="PANTHER" id="PTHR21666">
    <property type="entry name" value="PEPTIDASE-RELATED"/>
    <property type="match status" value="1"/>
</dbReference>
<sequence>MEIISYVGFDNRNYSSSMENAVNRLTAFFRKHAEHLPAFKTETNILHTPYAREARHSASAAKQAGFSFHPKMILNYSAAAYNFIAKNRSIILKTAVAAFVTASAAVFAAKHIDFSPRLSSPLNLDQSSALDIEKLNAIMSSFALEETQEYTSDGTLVGEEASVPLQTVFSQPVTFQTYKVQPGNTISGITKKFGLKNISTLIAVNDIDNVRQLCAGQKLKIPSIDGLYYTVKPGNSLTGISAKYNVTMEDLLDVNELEAAELKAGQQLFIPGAKLESSALQNALGELFKRPIAAKFRFTSMFGPRLDPFSGVKSYHTGIDMACPQGTPILASSSGTVSFAGYSNIYGNYVIIKHANGYQTLYAHMSKILAKKGQWVSQGTRIGLVGSTGYSTGPHLHFTVYKNGQLVNPMTLIK</sequence>
<evidence type="ECO:0000259" key="1">
    <source>
        <dbReference type="PROSITE" id="PS51782"/>
    </source>
</evidence>
<evidence type="ECO:0000313" key="3">
    <source>
        <dbReference type="Proteomes" id="UP000190423"/>
    </source>
</evidence>
<reference evidence="2 3" key="1">
    <citation type="submission" date="2017-02" db="EMBL/GenBank/DDBJ databases">
        <authorList>
            <person name="Peterson S.W."/>
        </authorList>
    </citation>
    <scope>NUCLEOTIDE SEQUENCE [LARGE SCALE GENOMIC DNA]</scope>
    <source>
        <strain evidence="2 3">ATCC BAA-908</strain>
    </source>
</reference>
<dbReference type="InterPro" id="IPR011055">
    <property type="entry name" value="Dup_hybrid_motif"/>
</dbReference>
<dbReference type="GeneID" id="78315948"/>
<dbReference type="CDD" id="cd12797">
    <property type="entry name" value="M23_peptidase"/>
    <property type="match status" value="1"/>
</dbReference>
<dbReference type="InterPro" id="IPR018392">
    <property type="entry name" value="LysM"/>
</dbReference>
<keyword evidence="3" id="KW-1185">Reference proteome</keyword>
<dbReference type="InterPro" id="IPR036779">
    <property type="entry name" value="LysM_dom_sf"/>
</dbReference>
<dbReference type="Gene3D" id="2.70.70.10">
    <property type="entry name" value="Glucose Permease (Domain IIA)"/>
    <property type="match status" value="1"/>
</dbReference>
<dbReference type="SUPFAM" id="SSF51261">
    <property type="entry name" value="Duplicated hybrid motif"/>
    <property type="match status" value="1"/>
</dbReference>